<reference evidence="2" key="1">
    <citation type="journal article" date="2020" name="mSystems">
        <title>Genome- and Community-Level Interaction Insights into Carbon Utilization and Element Cycling Functions of Hydrothermarchaeota in Hydrothermal Sediment.</title>
        <authorList>
            <person name="Zhou Z."/>
            <person name="Liu Y."/>
            <person name="Xu W."/>
            <person name="Pan J."/>
            <person name="Luo Z.H."/>
            <person name="Li M."/>
        </authorList>
    </citation>
    <scope>NUCLEOTIDE SEQUENCE [LARGE SCALE GENOMIC DNA]</scope>
    <source>
        <strain evidence="2">SpSt-524</strain>
    </source>
</reference>
<dbReference type="EMBL" id="DSWI01000036">
    <property type="protein sequence ID" value="HFG21921.1"/>
    <property type="molecule type" value="Genomic_DNA"/>
</dbReference>
<gene>
    <name evidence="2" type="ORF">ENS82_14635</name>
</gene>
<protein>
    <submittedName>
        <fullName evidence="2">Uncharacterized protein</fullName>
    </submittedName>
</protein>
<comment type="caution">
    <text evidence="2">The sequence shown here is derived from an EMBL/GenBank/DDBJ whole genome shotgun (WGS) entry which is preliminary data.</text>
</comment>
<dbReference type="AlphaFoldDB" id="A0A7C3HTX5"/>
<name>A0A7C3HTX5_MEIRU</name>
<organism evidence="2">
    <name type="scientific">Meiothermus ruber</name>
    <dbReference type="NCBI Taxonomy" id="277"/>
    <lineage>
        <taxon>Bacteria</taxon>
        <taxon>Thermotogati</taxon>
        <taxon>Deinococcota</taxon>
        <taxon>Deinococci</taxon>
        <taxon>Thermales</taxon>
        <taxon>Thermaceae</taxon>
        <taxon>Meiothermus</taxon>
    </lineage>
</organism>
<evidence type="ECO:0000256" key="1">
    <source>
        <dbReference type="SAM" id="Phobius"/>
    </source>
</evidence>
<keyword evidence="1" id="KW-1133">Transmembrane helix</keyword>
<keyword evidence="1" id="KW-0812">Transmembrane</keyword>
<sequence length="147" mass="15807">MAWPKLWWMVGGIAVLAASGVGGSLWMRNHKPSQAGPTDPYRTYTATGQVMHLKALGAGGCAVQIKLHQWVSLSDGFTLAEMPQRGQLYTIGATPEQCLALEVALASAGEREDPESPRHIYYQAGQWQGGEWRMLGNPSAPRGCGGL</sequence>
<keyword evidence="1" id="KW-0472">Membrane</keyword>
<evidence type="ECO:0000313" key="2">
    <source>
        <dbReference type="EMBL" id="HFG21921.1"/>
    </source>
</evidence>
<accession>A0A7C3HTX5</accession>
<proteinExistence type="predicted"/>
<feature type="transmembrane region" description="Helical" evidence="1">
    <location>
        <begin position="6"/>
        <end position="27"/>
    </location>
</feature>